<sequence length="178" mass="19259">MMKISKLFILCILAVATISCSSDDDNNPPPYTLSTTNFVDTYKLKFLEIREVETITFSNGTTSTSSAVTVGSVFQNVNFVFNSNNTYTANGLFNTVTTVTNPDGSTTVGDTVIVSLDETGTYTLNVGNSTLTVTDSDGEVTALEISDYTETSMTLYAEETTVSNNSTIVTSVEYRFSR</sequence>
<evidence type="ECO:0000313" key="5">
    <source>
        <dbReference type="Proteomes" id="UP001390963"/>
    </source>
</evidence>
<dbReference type="PROSITE" id="PS51257">
    <property type="entry name" value="PROKAR_LIPOPROTEIN"/>
    <property type="match status" value="1"/>
</dbReference>
<organism evidence="2 4">
    <name type="scientific">Aequorivita flava</name>
    <dbReference type="NCBI Taxonomy" id="3114371"/>
    <lineage>
        <taxon>Bacteria</taxon>
        <taxon>Pseudomonadati</taxon>
        <taxon>Bacteroidota</taxon>
        <taxon>Flavobacteriia</taxon>
        <taxon>Flavobacteriales</taxon>
        <taxon>Flavobacteriaceae</taxon>
        <taxon>Aequorivita</taxon>
    </lineage>
</organism>
<evidence type="ECO:0000256" key="1">
    <source>
        <dbReference type="SAM" id="SignalP"/>
    </source>
</evidence>
<feature type="signal peptide" evidence="1">
    <location>
        <begin position="1"/>
        <end position="21"/>
    </location>
</feature>
<proteinExistence type="predicted"/>
<evidence type="ECO:0000313" key="4">
    <source>
        <dbReference type="Proteomes" id="UP001388259"/>
    </source>
</evidence>
<keyword evidence="5" id="KW-1185">Reference proteome</keyword>
<dbReference type="EMBL" id="JAZBJM010000003">
    <property type="protein sequence ID" value="MEM0517833.1"/>
    <property type="molecule type" value="Genomic_DNA"/>
</dbReference>
<evidence type="ECO:0008006" key="6">
    <source>
        <dbReference type="Google" id="ProtNLM"/>
    </source>
</evidence>
<protein>
    <recommendedName>
        <fullName evidence="6">Lipocalin-like domain-containing protein</fullName>
    </recommendedName>
</protein>
<evidence type="ECO:0000313" key="2">
    <source>
        <dbReference type="EMBL" id="MEM0517833.1"/>
    </source>
</evidence>
<dbReference type="RefSeq" id="WP_279449442.1">
    <property type="nucleotide sequence ID" value="NZ_JAZBJM010000003.1"/>
</dbReference>
<name>A0AB35YP60_9FLAO</name>
<gene>
    <name evidence="3" type="ORF">VZD24_06890</name>
    <name evidence="2" type="ORF">VZD85_05680</name>
</gene>
<dbReference type="Proteomes" id="UP001388259">
    <property type="component" value="Unassembled WGS sequence"/>
</dbReference>
<dbReference type="Proteomes" id="UP001390963">
    <property type="component" value="Unassembled WGS sequence"/>
</dbReference>
<feature type="chain" id="PRO_5044186899" description="Lipocalin-like domain-containing protein" evidence="1">
    <location>
        <begin position="22"/>
        <end position="178"/>
    </location>
</feature>
<dbReference type="EMBL" id="JBANCF010000003">
    <property type="protein sequence ID" value="MEM0573235.1"/>
    <property type="molecule type" value="Genomic_DNA"/>
</dbReference>
<evidence type="ECO:0000313" key="3">
    <source>
        <dbReference type="EMBL" id="MEM0573235.1"/>
    </source>
</evidence>
<keyword evidence="1" id="KW-0732">Signal</keyword>
<accession>A0AB35YP60</accession>
<dbReference type="AlphaFoldDB" id="A0AB35YP60"/>
<comment type="caution">
    <text evidence="2">The sequence shown here is derived from an EMBL/GenBank/DDBJ whole genome shotgun (WGS) entry which is preliminary data.</text>
</comment>
<reference evidence="2 5" key="1">
    <citation type="submission" date="2024-01" db="EMBL/GenBank/DDBJ databases">
        <title>Aequorivita flavus sp. nov., isolated from deep-sea sediment.</title>
        <authorList>
            <person name="Chen X."/>
        </authorList>
    </citation>
    <scope>NUCLEOTIDE SEQUENCE</scope>
    <source>
        <strain evidence="2">MCCC 1A16923</strain>
        <strain evidence="3 5">MCCC 1A16935</strain>
    </source>
</reference>